<dbReference type="PANTHER" id="PTHR43135:SF3">
    <property type="entry name" value="ALPHA-D-RIBOSE 1-METHYLPHOSPHONATE 5-TRIPHOSPHATE DIPHOSPHATASE"/>
    <property type="match status" value="1"/>
</dbReference>
<dbReference type="GO" id="GO:0016810">
    <property type="term" value="F:hydrolase activity, acting on carbon-nitrogen (but not peptide) bonds"/>
    <property type="evidence" value="ECO:0007669"/>
    <property type="project" value="InterPro"/>
</dbReference>
<dbReference type="PANTHER" id="PTHR43135">
    <property type="entry name" value="ALPHA-D-RIBOSE 1-METHYLPHOSPHONATE 5-TRIPHOSPHATE DIPHOSPHATASE"/>
    <property type="match status" value="1"/>
</dbReference>
<keyword evidence="3" id="KW-0378">Hydrolase</keyword>
<accession>A0A6L6J905</accession>
<evidence type="ECO:0000256" key="1">
    <source>
        <dbReference type="SAM" id="SignalP"/>
    </source>
</evidence>
<feature type="domain" description="Amidohydrolase-related" evidence="2">
    <location>
        <begin position="82"/>
        <end position="442"/>
    </location>
</feature>
<dbReference type="Gene3D" id="3.20.20.140">
    <property type="entry name" value="Metal-dependent hydrolases"/>
    <property type="match status" value="1"/>
</dbReference>
<dbReference type="InterPro" id="IPR057744">
    <property type="entry name" value="OTAase-like"/>
</dbReference>
<comment type="caution">
    <text evidence="3">The sequence shown here is derived from an EMBL/GenBank/DDBJ whole genome shotgun (WGS) entry which is preliminary data.</text>
</comment>
<dbReference type="Pfam" id="PF01979">
    <property type="entry name" value="Amidohydro_1"/>
    <property type="match status" value="1"/>
</dbReference>
<sequence>MNSPWKIAFTFSALLSMPNIAPEANAQASPETLFKDVRIYDGKGETLSAATSVLVRGNLIAAIGDSISPASDAVTINGGGRTLMPGLIDAHWHTMLIRQTPEQMLFGDVGFANLQAGAEATATLMRGFTTVRDMGGPSFGLKQAIDAGVVAGPRIWPSGAMITVTSGHGDFRPISDLPRDGSKPLSRVEELGGAMIADGPDMVRQRVREQLMQGASQIKLTAGGGVASPHSPLDVSTFTAEELTAAVEAASNWGTYVTVHAYTPAAVRRAIDAGVKVIEHAHLVDDDTARYMVDKDIWLSTQPIVPEFFAGMFPPGSDQAAKADEVMEGTEQLYQMVKKYNIKTAFGTDVLFSEAMARQQGRMLTSLTKWFTPAEILRQATSTNSEFLALSGPRSPYKGKLGVIEQGALADLLLVDGDPLSDIDLLAAPDQNFLLIMKDGKIYKDTLPD</sequence>
<dbReference type="CDD" id="cd01299">
    <property type="entry name" value="Met_dep_hydrolase_A"/>
    <property type="match status" value="1"/>
</dbReference>
<proteinExistence type="predicted"/>
<keyword evidence="1" id="KW-0732">Signal</keyword>
<keyword evidence="4" id="KW-1185">Reference proteome</keyword>
<dbReference type="AlphaFoldDB" id="A0A6L6J905"/>
<evidence type="ECO:0000313" key="3">
    <source>
        <dbReference type="EMBL" id="MTH78572.1"/>
    </source>
</evidence>
<dbReference type="InterPro" id="IPR051781">
    <property type="entry name" value="Metallo-dep_Hydrolase"/>
</dbReference>
<dbReference type="EMBL" id="WMIE01000007">
    <property type="protein sequence ID" value="MTH78572.1"/>
    <property type="molecule type" value="Genomic_DNA"/>
</dbReference>
<dbReference type="OrthoDB" id="9765769at2"/>
<dbReference type="SUPFAM" id="SSF51338">
    <property type="entry name" value="Composite domain of metallo-dependent hydrolases"/>
    <property type="match status" value="1"/>
</dbReference>
<evidence type="ECO:0000259" key="2">
    <source>
        <dbReference type="Pfam" id="PF01979"/>
    </source>
</evidence>
<dbReference type="RefSeq" id="WP_155095933.1">
    <property type="nucleotide sequence ID" value="NZ_WMIE01000007.1"/>
</dbReference>
<dbReference type="InterPro" id="IPR032466">
    <property type="entry name" value="Metal_Hydrolase"/>
</dbReference>
<feature type="chain" id="PRO_5026680386" evidence="1">
    <location>
        <begin position="22"/>
        <end position="449"/>
    </location>
</feature>
<gene>
    <name evidence="3" type="ORF">GL286_12610</name>
</gene>
<protein>
    <submittedName>
        <fullName evidence="3">Amidohydrolase family protein</fullName>
    </submittedName>
</protein>
<name>A0A6L6J905_9RHOB</name>
<dbReference type="InterPro" id="IPR006680">
    <property type="entry name" value="Amidohydro-rel"/>
</dbReference>
<feature type="signal peptide" evidence="1">
    <location>
        <begin position="1"/>
        <end position="21"/>
    </location>
</feature>
<dbReference type="SUPFAM" id="SSF51556">
    <property type="entry name" value="Metallo-dependent hydrolases"/>
    <property type="match status" value="1"/>
</dbReference>
<dbReference type="Proteomes" id="UP000478183">
    <property type="component" value="Unassembled WGS sequence"/>
</dbReference>
<reference evidence="3 4" key="1">
    <citation type="submission" date="2019-11" db="EMBL/GenBank/DDBJ databases">
        <authorList>
            <person name="Dong K."/>
        </authorList>
    </citation>
    <scope>NUCLEOTIDE SEQUENCE [LARGE SCALE GENOMIC DNA]</scope>
    <source>
        <strain evidence="3 4">NBRC 111993</strain>
    </source>
</reference>
<evidence type="ECO:0000313" key="4">
    <source>
        <dbReference type="Proteomes" id="UP000478183"/>
    </source>
</evidence>
<dbReference type="Gene3D" id="2.30.40.10">
    <property type="entry name" value="Urease, subunit C, domain 1"/>
    <property type="match status" value="1"/>
</dbReference>
<organism evidence="3 4">
    <name type="scientific">Paracoccus aestuariivivens</name>
    <dbReference type="NCBI Taxonomy" id="1820333"/>
    <lineage>
        <taxon>Bacteria</taxon>
        <taxon>Pseudomonadati</taxon>
        <taxon>Pseudomonadota</taxon>
        <taxon>Alphaproteobacteria</taxon>
        <taxon>Rhodobacterales</taxon>
        <taxon>Paracoccaceae</taxon>
        <taxon>Paracoccus</taxon>
    </lineage>
</organism>
<dbReference type="InterPro" id="IPR011059">
    <property type="entry name" value="Metal-dep_hydrolase_composite"/>
</dbReference>